<feature type="signal peptide" evidence="2">
    <location>
        <begin position="1"/>
        <end position="34"/>
    </location>
</feature>
<dbReference type="PATRIC" id="fig|1423744.4.peg.1079"/>
<dbReference type="InterPro" id="IPR011990">
    <property type="entry name" value="TPR-like_helical_dom_sf"/>
</dbReference>
<dbReference type="AlphaFoldDB" id="A0A0R2DUQ1"/>
<evidence type="ECO:0000256" key="1">
    <source>
        <dbReference type="SAM" id="MobiDB-lite"/>
    </source>
</evidence>
<dbReference type="EMBL" id="AYZL01000006">
    <property type="protein sequence ID" value="KRN04695.1"/>
    <property type="molecule type" value="Genomic_DNA"/>
</dbReference>
<dbReference type="Gene3D" id="1.25.40.10">
    <property type="entry name" value="Tetratricopeptide repeat domain"/>
    <property type="match status" value="1"/>
</dbReference>
<comment type="caution">
    <text evidence="3">The sequence shown here is derived from an EMBL/GenBank/DDBJ whole genome shotgun (WGS) entry which is preliminary data.</text>
</comment>
<gene>
    <name evidence="3" type="ORF">FC86_GL001051</name>
</gene>
<keyword evidence="2" id="KW-0732">Signal</keyword>
<feature type="region of interest" description="Disordered" evidence="1">
    <location>
        <begin position="194"/>
        <end position="219"/>
    </location>
</feature>
<reference evidence="3 4" key="1">
    <citation type="journal article" date="2015" name="Genome Announc.">
        <title>Expanding the biotechnology potential of lactobacilli through comparative genomics of 213 strains and associated genera.</title>
        <authorList>
            <person name="Sun Z."/>
            <person name="Harris H.M."/>
            <person name="McCann A."/>
            <person name="Guo C."/>
            <person name="Argimon S."/>
            <person name="Zhang W."/>
            <person name="Yang X."/>
            <person name="Jeffery I.B."/>
            <person name="Cooney J.C."/>
            <person name="Kagawa T.F."/>
            <person name="Liu W."/>
            <person name="Song Y."/>
            <person name="Salvetti E."/>
            <person name="Wrobel A."/>
            <person name="Rasinkangas P."/>
            <person name="Parkhill J."/>
            <person name="Rea M.C."/>
            <person name="O'Sullivan O."/>
            <person name="Ritari J."/>
            <person name="Douillard F.P."/>
            <person name="Paul Ross R."/>
            <person name="Yang R."/>
            <person name="Briner A.E."/>
            <person name="Felis G.E."/>
            <person name="de Vos W.M."/>
            <person name="Barrangou R."/>
            <person name="Klaenhammer T.R."/>
            <person name="Caufield P.W."/>
            <person name="Cui Y."/>
            <person name="Zhang H."/>
            <person name="O'Toole P.W."/>
        </authorList>
    </citation>
    <scope>NUCLEOTIDE SEQUENCE [LARGE SCALE GENOMIC DNA]</scope>
    <source>
        <strain evidence="3 4">DSM 23037</strain>
    </source>
</reference>
<evidence type="ECO:0000256" key="2">
    <source>
        <dbReference type="SAM" id="SignalP"/>
    </source>
</evidence>
<dbReference type="Proteomes" id="UP000051378">
    <property type="component" value="Unassembled WGS sequence"/>
</dbReference>
<dbReference type="RefSeq" id="WP_056974025.1">
    <property type="nucleotide sequence ID" value="NZ_AYZL01000006.1"/>
</dbReference>
<keyword evidence="4" id="KW-1185">Reference proteome</keyword>
<name>A0A0R2DUQ1_9LACO</name>
<dbReference type="STRING" id="1423744.FC86_GL001051"/>
<accession>A0A0R2DUQ1</accession>
<sequence length="280" mass="31308">MKKSIFSVVIAVASVMAIGLAVMLFANGSLNANAEQNHYNLVFNLAQDAAKKGNYQSAKQQFNEASTIYDDKGVAKTYQNQAQLLSTAVNYFKNSDLVTAKDYFNQAQTLEHGNAMMSETASDWVSTIDNALTTIQSDYNPKLNNLRQLFNESHYQEVIDQTNRLLTDEQLSKPAFGDIKAKFESLAKSAKDKQEADKAKFKTQQKVTASNQPTPQPTTELTNLSAIQELIQARKRLTALGIDEKEFSDEQLQKLHRFSIANHHSSITMEDVEEFLGESH</sequence>
<proteinExistence type="predicted"/>
<feature type="chain" id="PRO_5006416322" evidence="2">
    <location>
        <begin position="35"/>
        <end position="280"/>
    </location>
</feature>
<protein>
    <submittedName>
        <fullName evidence="3">Uncharacterized protein</fullName>
    </submittedName>
</protein>
<feature type="compositionally biased region" description="Polar residues" evidence="1">
    <location>
        <begin position="202"/>
        <end position="219"/>
    </location>
</feature>
<dbReference type="SUPFAM" id="SSF48452">
    <property type="entry name" value="TPR-like"/>
    <property type="match status" value="1"/>
</dbReference>
<evidence type="ECO:0000313" key="4">
    <source>
        <dbReference type="Proteomes" id="UP000051378"/>
    </source>
</evidence>
<evidence type="ECO:0000313" key="3">
    <source>
        <dbReference type="EMBL" id="KRN04695.1"/>
    </source>
</evidence>
<organism evidence="3 4">
    <name type="scientific">Holzapfeliella floricola DSM 23037 = JCM 16512</name>
    <dbReference type="NCBI Taxonomy" id="1423744"/>
    <lineage>
        <taxon>Bacteria</taxon>
        <taxon>Bacillati</taxon>
        <taxon>Bacillota</taxon>
        <taxon>Bacilli</taxon>
        <taxon>Lactobacillales</taxon>
        <taxon>Lactobacillaceae</taxon>
        <taxon>Holzapfeliella</taxon>
    </lineage>
</organism>